<dbReference type="GO" id="GO:0005886">
    <property type="term" value="C:plasma membrane"/>
    <property type="evidence" value="ECO:0007669"/>
    <property type="project" value="UniProtKB-SubCell"/>
</dbReference>
<keyword evidence="9" id="KW-1185">Reference proteome</keyword>
<dbReference type="Pfam" id="PF00213">
    <property type="entry name" value="OSCP"/>
    <property type="match status" value="1"/>
</dbReference>
<evidence type="ECO:0000256" key="3">
    <source>
        <dbReference type="ARBA" id="ARBA00022781"/>
    </source>
</evidence>
<reference evidence="8 9" key="1">
    <citation type="submission" date="2016-11" db="EMBL/GenBank/DDBJ databases">
        <authorList>
            <person name="Jaros S."/>
            <person name="Januszkiewicz K."/>
            <person name="Wedrychowicz H."/>
        </authorList>
    </citation>
    <scope>NUCLEOTIDE SEQUENCE [LARGE SCALE GENOMIC DNA]</scope>
    <source>
        <strain evidence="8 9">DSM 15480</strain>
    </source>
</reference>
<organism evidence="8 9">
    <name type="scientific">Hespellia stercorisuis DSM 15480</name>
    <dbReference type="NCBI Taxonomy" id="1121950"/>
    <lineage>
        <taxon>Bacteria</taxon>
        <taxon>Bacillati</taxon>
        <taxon>Bacillota</taxon>
        <taxon>Clostridia</taxon>
        <taxon>Lachnospirales</taxon>
        <taxon>Lachnospiraceae</taxon>
        <taxon>Hespellia</taxon>
    </lineage>
</organism>
<dbReference type="AlphaFoldDB" id="A0A1M6J0J4"/>
<evidence type="ECO:0000313" key="9">
    <source>
        <dbReference type="Proteomes" id="UP000184301"/>
    </source>
</evidence>
<dbReference type="HAMAP" id="MF_01416">
    <property type="entry name" value="ATP_synth_delta_bact"/>
    <property type="match status" value="1"/>
</dbReference>
<sequence>MEVKTQITDNYARVLYELEIPAQDVEKSDAIFAQVEKLIPIFENPVIPEDKKRVLIDRIFPERIQSFLKVVMKHKEIGAIREIFAAYQEYCNEQKKVIAASISYVEPPSEEQLEKMKTYICKRYGAEEVRLEEKQDTSLVGGFILRVGNDEYDYSMSGRLNRMTQKLTGR</sequence>
<dbReference type="InterPro" id="IPR026015">
    <property type="entry name" value="ATP_synth_OSCP/delta_N_sf"/>
</dbReference>
<proteinExistence type="inferred from homology"/>
<dbReference type="InterPro" id="IPR000711">
    <property type="entry name" value="ATPase_OSCP/dsu"/>
</dbReference>
<evidence type="ECO:0000313" key="8">
    <source>
        <dbReference type="EMBL" id="SHJ40228.1"/>
    </source>
</evidence>
<comment type="function">
    <text evidence="7">F(1)F(0) ATP synthase produces ATP from ADP in the presence of a proton or sodium gradient. F-type ATPases consist of two structural domains, F(1) containing the extramembraneous catalytic core and F(0) containing the membrane proton channel, linked together by a central stalk and a peripheral stalk. During catalysis, ATP synthesis in the catalytic domain of F(1) is coupled via a rotary mechanism of the central stalk subunits to proton translocation.</text>
</comment>
<keyword evidence="7" id="KW-0139">CF(1)</keyword>
<keyword evidence="5 7" id="KW-0472">Membrane</keyword>
<name>A0A1M6J0J4_9FIRM</name>
<evidence type="ECO:0000256" key="1">
    <source>
        <dbReference type="ARBA" id="ARBA00004370"/>
    </source>
</evidence>
<keyword evidence="2 7" id="KW-0813">Transport</keyword>
<dbReference type="Proteomes" id="UP000184301">
    <property type="component" value="Unassembled WGS sequence"/>
</dbReference>
<accession>A0A1M6J0J4</accession>
<dbReference type="GO" id="GO:0046933">
    <property type="term" value="F:proton-transporting ATP synthase activity, rotational mechanism"/>
    <property type="evidence" value="ECO:0007669"/>
    <property type="project" value="UniProtKB-UniRule"/>
</dbReference>
<gene>
    <name evidence="7" type="primary">atpH</name>
    <name evidence="8" type="ORF">SAMN02745243_00497</name>
</gene>
<protein>
    <recommendedName>
        <fullName evidence="7">ATP synthase subunit delta</fullName>
    </recommendedName>
    <alternativeName>
        <fullName evidence="7">ATP synthase F(1) sector subunit delta</fullName>
    </alternativeName>
    <alternativeName>
        <fullName evidence="7">F-type ATPase subunit delta</fullName>
        <shortName evidence="7">F-ATPase subunit delta</shortName>
    </alternativeName>
</protein>
<comment type="function">
    <text evidence="7">This protein is part of the stalk that links CF(0) to CF(1). It either transmits conformational changes from CF(0) to CF(1) or is implicated in proton conduction.</text>
</comment>
<evidence type="ECO:0000256" key="5">
    <source>
        <dbReference type="ARBA" id="ARBA00023136"/>
    </source>
</evidence>
<dbReference type="OrthoDB" id="9802471at2"/>
<evidence type="ECO:0000256" key="4">
    <source>
        <dbReference type="ARBA" id="ARBA00023065"/>
    </source>
</evidence>
<dbReference type="STRING" id="1121950.SAMN02745243_00497"/>
<evidence type="ECO:0000256" key="2">
    <source>
        <dbReference type="ARBA" id="ARBA00022448"/>
    </source>
</evidence>
<keyword evidence="6 7" id="KW-0066">ATP synthesis</keyword>
<keyword evidence="4 7" id="KW-0406">Ion transport</keyword>
<evidence type="ECO:0000256" key="7">
    <source>
        <dbReference type="HAMAP-Rule" id="MF_01416"/>
    </source>
</evidence>
<keyword evidence="7" id="KW-1003">Cell membrane</keyword>
<dbReference type="GO" id="GO:0045259">
    <property type="term" value="C:proton-transporting ATP synthase complex"/>
    <property type="evidence" value="ECO:0007669"/>
    <property type="project" value="UniProtKB-KW"/>
</dbReference>
<dbReference type="PRINTS" id="PR00125">
    <property type="entry name" value="ATPASEDELTA"/>
</dbReference>
<dbReference type="Gene3D" id="1.10.520.20">
    <property type="entry name" value="N-terminal domain of the delta subunit of the F1F0-ATP synthase"/>
    <property type="match status" value="1"/>
</dbReference>
<dbReference type="PANTHER" id="PTHR11910">
    <property type="entry name" value="ATP SYNTHASE DELTA CHAIN"/>
    <property type="match status" value="1"/>
</dbReference>
<keyword evidence="3 7" id="KW-0375">Hydrogen ion transport</keyword>
<dbReference type="NCBIfam" id="TIGR01145">
    <property type="entry name" value="ATP_synt_delta"/>
    <property type="match status" value="1"/>
</dbReference>
<dbReference type="SUPFAM" id="SSF47928">
    <property type="entry name" value="N-terminal domain of the delta subunit of the F1F0-ATP synthase"/>
    <property type="match status" value="1"/>
</dbReference>
<evidence type="ECO:0000256" key="6">
    <source>
        <dbReference type="ARBA" id="ARBA00023310"/>
    </source>
</evidence>
<comment type="subcellular location">
    <subcellularLocation>
        <location evidence="7">Cell membrane</location>
        <topology evidence="7">Peripheral membrane protein</topology>
    </subcellularLocation>
    <subcellularLocation>
        <location evidence="1">Membrane</location>
    </subcellularLocation>
</comment>
<dbReference type="RefSeq" id="WP_073104526.1">
    <property type="nucleotide sequence ID" value="NZ_FQZY01000008.1"/>
</dbReference>
<dbReference type="EMBL" id="FQZY01000008">
    <property type="protein sequence ID" value="SHJ40228.1"/>
    <property type="molecule type" value="Genomic_DNA"/>
</dbReference>
<comment type="similarity">
    <text evidence="7">Belongs to the ATPase delta chain family.</text>
</comment>